<dbReference type="InterPro" id="IPR002293">
    <property type="entry name" value="AA/rel_permease1"/>
</dbReference>
<feature type="transmembrane region" description="Helical" evidence="6">
    <location>
        <begin position="489"/>
        <end position="508"/>
    </location>
</feature>
<dbReference type="AlphaFoldDB" id="A0A0B4G4V6"/>
<feature type="transmembrane region" description="Helical" evidence="6">
    <location>
        <begin position="421"/>
        <end position="438"/>
    </location>
</feature>
<evidence type="ECO:0000256" key="1">
    <source>
        <dbReference type="ARBA" id="ARBA00004141"/>
    </source>
</evidence>
<feature type="transmembrane region" description="Helical" evidence="6">
    <location>
        <begin position="207"/>
        <end position="226"/>
    </location>
</feature>
<feature type="transmembrane region" description="Helical" evidence="6">
    <location>
        <begin position="367"/>
        <end position="389"/>
    </location>
</feature>
<comment type="caution">
    <text evidence="7">The sequence shown here is derived from an EMBL/GenBank/DDBJ whole genome shotgun (WGS) entry which is preliminary data.</text>
</comment>
<feature type="transmembrane region" description="Helical" evidence="6">
    <location>
        <begin position="238"/>
        <end position="256"/>
    </location>
</feature>
<protein>
    <submittedName>
        <fullName evidence="7">Amino acid permease 2</fullName>
    </submittedName>
</protein>
<keyword evidence="2" id="KW-0813">Transport</keyword>
<dbReference type="PANTHER" id="PTHR45649">
    <property type="entry name" value="AMINO-ACID PERMEASE BAT1"/>
    <property type="match status" value="1"/>
</dbReference>
<proteinExistence type="predicted"/>
<keyword evidence="5 6" id="KW-0472">Membrane</keyword>
<evidence type="ECO:0000313" key="7">
    <source>
        <dbReference type="EMBL" id="KID81635.1"/>
    </source>
</evidence>
<dbReference type="EMBL" id="AZNH01000130">
    <property type="protein sequence ID" value="KID81635.1"/>
    <property type="molecule type" value="Genomic_DNA"/>
</dbReference>
<dbReference type="Pfam" id="PF13520">
    <property type="entry name" value="AA_permease_2"/>
    <property type="match status" value="1"/>
</dbReference>
<evidence type="ECO:0000256" key="3">
    <source>
        <dbReference type="ARBA" id="ARBA00022692"/>
    </source>
</evidence>
<evidence type="ECO:0000313" key="8">
    <source>
        <dbReference type="Proteomes" id="UP000031192"/>
    </source>
</evidence>
<name>A0A0B4G4V6_METGA</name>
<feature type="transmembrane region" description="Helical" evidence="6">
    <location>
        <begin position="520"/>
        <end position="540"/>
    </location>
</feature>
<feature type="transmembrane region" description="Helical" evidence="6">
    <location>
        <begin position="444"/>
        <end position="468"/>
    </location>
</feature>
<comment type="subcellular location">
    <subcellularLocation>
        <location evidence="1">Membrane</location>
        <topology evidence="1">Multi-pass membrane protein</topology>
    </subcellularLocation>
</comment>
<evidence type="ECO:0000256" key="4">
    <source>
        <dbReference type="ARBA" id="ARBA00022989"/>
    </source>
</evidence>
<evidence type="ECO:0000256" key="2">
    <source>
        <dbReference type="ARBA" id="ARBA00022448"/>
    </source>
</evidence>
<gene>
    <name evidence="7" type="ORF">MGU_11012</name>
</gene>
<feature type="transmembrane region" description="Helical" evidence="6">
    <location>
        <begin position="164"/>
        <end position="187"/>
    </location>
</feature>
<feature type="transmembrane region" description="Helical" evidence="6">
    <location>
        <begin position="118"/>
        <end position="136"/>
    </location>
</feature>
<sequence length="564" mass="61644">MTDKAGSVYRPNDTSIELDDSLFGDKSSSNYKLTSCTPRDNKNGADDAVIEYAEHDCHLTKSTAADAADMRRMGRSQELVRNFRMFSVASFAAVATAAWECAMFQITPALLDGGRPGLLYSTIWAIVGFTPIYLSMAEMASMAPIAGAQYHWVSEFAPESMQRLLSYVSGWTSTLAMQAGQAIGILLTGTLIQTTILVNNPDYTSPSWHVFLFIVAAVVTAFAGSVWGHRSLPRWQNIAFALHVLAYFAIIIPVWVNGPKATSEQVWTGFENSGGWPSLTLAVLIGQAPGAGFLVGADVGVHVSEEVRNAATSVPKAMLAVFVSNFLLTLPLLVTIVYHLPDIAVALKDNTSYPVVYVLRQSMSTNWVTGVLVVVNFLVVCSNVSFLTAASRDLFAFSRDKGFPLSDWISKIDPKRPVPQNAAIVTSISTLGMALIYLGSPVAFYAISSLFTVALLQCYCLSIGCFLWRRIYYPETLPHAQFSLGRYGIPINAVAVLFALWTFFWAFWPESYPVTAGNFNWSSILFGAALIGALVHFALVGRHRYHGPVALVDGRKVRSFSRQN</sequence>
<dbReference type="Proteomes" id="UP000031192">
    <property type="component" value="Unassembled WGS sequence"/>
</dbReference>
<feature type="transmembrane region" description="Helical" evidence="6">
    <location>
        <begin position="317"/>
        <end position="340"/>
    </location>
</feature>
<organism evidence="7 8">
    <name type="scientific">Metarhizium guizhouense (strain ARSEF 977)</name>
    <dbReference type="NCBI Taxonomy" id="1276136"/>
    <lineage>
        <taxon>Eukaryota</taxon>
        <taxon>Fungi</taxon>
        <taxon>Dikarya</taxon>
        <taxon>Ascomycota</taxon>
        <taxon>Pezizomycotina</taxon>
        <taxon>Sordariomycetes</taxon>
        <taxon>Hypocreomycetidae</taxon>
        <taxon>Hypocreales</taxon>
        <taxon>Clavicipitaceae</taxon>
        <taxon>Metarhizium</taxon>
    </lineage>
</organism>
<feature type="transmembrane region" description="Helical" evidence="6">
    <location>
        <begin position="83"/>
        <end position="106"/>
    </location>
</feature>
<dbReference type="PANTHER" id="PTHR45649:SF4">
    <property type="entry name" value="TRANSPORTER, PUTATIVE (EUROFUNG)-RELATED"/>
    <property type="match status" value="1"/>
</dbReference>
<accession>A0A0B4G4V6</accession>
<dbReference type="GO" id="GO:0022857">
    <property type="term" value="F:transmembrane transporter activity"/>
    <property type="evidence" value="ECO:0007669"/>
    <property type="project" value="InterPro"/>
</dbReference>
<keyword evidence="3 6" id="KW-0812">Transmembrane</keyword>
<keyword evidence="4 6" id="KW-1133">Transmembrane helix</keyword>
<evidence type="ECO:0000256" key="6">
    <source>
        <dbReference type="SAM" id="Phobius"/>
    </source>
</evidence>
<evidence type="ECO:0000256" key="5">
    <source>
        <dbReference type="ARBA" id="ARBA00023136"/>
    </source>
</evidence>
<feature type="transmembrane region" description="Helical" evidence="6">
    <location>
        <begin position="276"/>
        <end position="296"/>
    </location>
</feature>
<keyword evidence="8" id="KW-1185">Reference proteome</keyword>
<dbReference type="HOGENOM" id="CLU_004495_6_1_1"/>
<dbReference type="OrthoDB" id="3257095at2759"/>
<dbReference type="PIRSF" id="PIRSF006060">
    <property type="entry name" value="AA_transporter"/>
    <property type="match status" value="1"/>
</dbReference>
<dbReference type="GO" id="GO:0016020">
    <property type="term" value="C:membrane"/>
    <property type="evidence" value="ECO:0007669"/>
    <property type="project" value="UniProtKB-SubCell"/>
</dbReference>
<dbReference type="Gene3D" id="1.20.1740.10">
    <property type="entry name" value="Amino acid/polyamine transporter I"/>
    <property type="match status" value="1"/>
</dbReference>
<reference evidence="7 8" key="1">
    <citation type="journal article" date="2014" name="Proc. Natl. Acad. Sci. U.S.A.">
        <title>Trajectory and genomic determinants of fungal-pathogen speciation and host adaptation.</title>
        <authorList>
            <person name="Hu X."/>
            <person name="Xiao G."/>
            <person name="Zheng P."/>
            <person name="Shang Y."/>
            <person name="Su Y."/>
            <person name="Zhang X."/>
            <person name="Liu X."/>
            <person name="Zhan S."/>
            <person name="St Leger R.J."/>
            <person name="Wang C."/>
        </authorList>
    </citation>
    <scope>NUCLEOTIDE SEQUENCE [LARGE SCALE GENOMIC DNA]</scope>
    <source>
        <strain evidence="7 8">ARSEF 977</strain>
    </source>
</reference>